<organism evidence="1 2">
    <name type="scientific">Morganella morganii</name>
    <name type="common">Proteus morganii</name>
    <dbReference type="NCBI Taxonomy" id="582"/>
    <lineage>
        <taxon>Bacteria</taxon>
        <taxon>Pseudomonadati</taxon>
        <taxon>Pseudomonadota</taxon>
        <taxon>Gammaproteobacteria</taxon>
        <taxon>Enterobacterales</taxon>
        <taxon>Morganellaceae</taxon>
        <taxon>Morganella</taxon>
    </lineage>
</organism>
<dbReference type="AlphaFoldDB" id="A0AAE4FC07"/>
<dbReference type="Proteomes" id="UP001182247">
    <property type="component" value="Unassembled WGS sequence"/>
</dbReference>
<evidence type="ECO:0000313" key="1">
    <source>
        <dbReference type="EMBL" id="MDS0898458.1"/>
    </source>
</evidence>
<gene>
    <name evidence="1" type="ORF">OSC06_10790</name>
</gene>
<evidence type="ECO:0000313" key="2">
    <source>
        <dbReference type="Proteomes" id="UP001182247"/>
    </source>
</evidence>
<comment type="caution">
    <text evidence="1">The sequence shown here is derived from an EMBL/GenBank/DDBJ whole genome shotgun (WGS) entry which is preliminary data.</text>
</comment>
<reference evidence="1" key="1">
    <citation type="submission" date="2023-02" db="EMBL/GenBank/DDBJ databases">
        <title>Detection, antimicrobial susceptibility and genomic characterization of NDM-producing species of Morganellaceae, Yersiniaceae, and Enterobacteriaceae other than Klebsiella.</title>
        <authorList>
            <person name="Camargo C.H."/>
            <person name="Sacchi C.T."/>
            <person name="Campos K.R."/>
        </authorList>
    </citation>
    <scope>NUCLEOTIDE SEQUENCE</scope>
    <source>
        <strain evidence="1">1189_21</strain>
    </source>
</reference>
<protein>
    <submittedName>
        <fullName evidence="1">Uncharacterized protein</fullName>
    </submittedName>
</protein>
<dbReference type="RefSeq" id="WP_221721570.1">
    <property type="nucleotide sequence ID" value="NZ_JAIHMK010000197.1"/>
</dbReference>
<proteinExistence type="predicted"/>
<name>A0AAE4FC07_MORMO</name>
<dbReference type="EMBL" id="JAPKIY010000017">
    <property type="protein sequence ID" value="MDS0898458.1"/>
    <property type="molecule type" value="Genomic_DNA"/>
</dbReference>
<sequence>MNKQFEAMIRRMYGSRYSLDRGMEGNYAREIVRRMFEVWRAAKGIK</sequence>
<accession>A0AAE4FC07</accession>